<dbReference type="RefSeq" id="WP_073375162.1">
    <property type="nucleotide sequence ID" value="NZ_FQXS01000008.1"/>
</dbReference>
<evidence type="ECO:0000256" key="1">
    <source>
        <dbReference type="ARBA" id="ARBA00022801"/>
    </source>
</evidence>
<keyword evidence="4" id="KW-1185">Reference proteome</keyword>
<keyword evidence="3" id="KW-0436">Ligase</keyword>
<dbReference type="STRING" id="1121409.SAMN02745124_01715"/>
<dbReference type="PANTHER" id="PTHR35561:SF1">
    <property type="entry name" value="RNA 2',3'-CYCLIC PHOSPHODIESTERASE"/>
    <property type="match status" value="1"/>
</dbReference>
<feature type="active site" description="Proton donor" evidence="2">
    <location>
        <position position="37"/>
    </location>
</feature>
<dbReference type="PANTHER" id="PTHR35561">
    <property type="entry name" value="RNA 2',3'-CYCLIC PHOSPHODIESTERASE"/>
    <property type="match status" value="1"/>
</dbReference>
<evidence type="ECO:0000313" key="4">
    <source>
        <dbReference type="Proteomes" id="UP000184139"/>
    </source>
</evidence>
<dbReference type="GO" id="GO:0004113">
    <property type="term" value="F:2',3'-cyclic-nucleotide 3'-phosphodiesterase activity"/>
    <property type="evidence" value="ECO:0007669"/>
    <property type="project" value="InterPro"/>
</dbReference>
<keyword evidence="1 2" id="KW-0378">Hydrolase</keyword>
<evidence type="ECO:0000313" key="3">
    <source>
        <dbReference type="EMBL" id="SHH74950.1"/>
    </source>
</evidence>
<dbReference type="NCBIfam" id="TIGR02258">
    <property type="entry name" value="2_5_ligase"/>
    <property type="match status" value="1"/>
</dbReference>
<dbReference type="Proteomes" id="UP000184139">
    <property type="component" value="Unassembled WGS sequence"/>
</dbReference>
<feature type="short sequence motif" description="HXTX 1" evidence="2">
    <location>
        <begin position="37"/>
        <end position="40"/>
    </location>
</feature>
<comment type="similarity">
    <text evidence="2">Belongs to the 2H phosphoesterase superfamily. ThpR family.</text>
</comment>
<feature type="short sequence motif" description="HXTX 2" evidence="2">
    <location>
        <begin position="121"/>
        <end position="124"/>
    </location>
</feature>
<dbReference type="GO" id="GO:0008664">
    <property type="term" value="F:RNA 2',3'-cyclic 3'-phosphodiesterase activity"/>
    <property type="evidence" value="ECO:0007669"/>
    <property type="project" value="UniProtKB-EC"/>
</dbReference>
<dbReference type="Pfam" id="PF13563">
    <property type="entry name" value="2_5_RNA_ligase2"/>
    <property type="match status" value="1"/>
</dbReference>
<gene>
    <name evidence="3" type="ORF">SAMN02745124_01715</name>
</gene>
<dbReference type="EMBL" id="FQXS01000008">
    <property type="protein sequence ID" value="SHH74950.1"/>
    <property type="molecule type" value="Genomic_DNA"/>
</dbReference>
<evidence type="ECO:0000256" key="2">
    <source>
        <dbReference type="HAMAP-Rule" id="MF_01940"/>
    </source>
</evidence>
<reference evidence="3 4" key="1">
    <citation type="submission" date="2016-11" db="EMBL/GenBank/DDBJ databases">
        <authorList>
            <person name="Jaros S."/>
            <person name="Januszkiewicz K."/>
            <person name="Wedrychowicz H."/>
        </authorList>
    </citation>
    <scope>NUCLEOTIDE SEQUENCE [LARGE SCALE GENOMIC DNA]</scope>
    <source>
        <strain evidence="3 4">DSM 9705</strain>
    </source>
</reference>
<dbReference type="EC" id="3.1.4.58" evidence="2"/>
<dbReference type="InterPro" id="IPR009097">
    <property type="entry name" value="Cyclic_Pdiesterase"/>
</dbReference>
<dbReference type="AlphaFoldDB" id="A0A1M5VIC5"/>
<comment type="function">
    <text evidence="2">Hydrolyzes RNA 2',3'-cyclic phosphodiester to an RNA 2'-phosphomonoester.</text>
</comment>
<name>A0A1M5VIC5_9BACT</name>
<dbReference type="GO" id="GO:0016874">
    <property type="term" value="F:ligase activity"/>
    <property type="evidence" value="ECO:0007669"/>
    <property type="project" value="UniProtKB-KW"/>
</dbReference>
<comment type="catalytic activity">
    <reaction evidence="2">
        <text>a 3'-end 2',3'-cyclophospho-ribonucleotide-RNA + H2O = a 3'-end 2'-phospho-ribonucleotide-RNA + H(+)</text>
        <dbReference type="Rhea" id="RHEA:11828"/>
        <dbReference type="Rhea" id="RHEA-COMP:10464"/>
        <dbReference type="Rhea" id="RHEA-COMP:17353"/>
        <dbReference type="ChEBI" id="CHEBI:15377"/>
        <dbReference type="ChEBI" id="CHEBI:15378"/>
        <dbReference type="ChEBI" id="CHEBI:83064"/>
        <dbReference type="ChEBI" id="CHEBI:173113"/>
        <dbReference type="EC" id="3.1.4.58"/>
    </reaction>
</comment>
<dbReference type="InterPro" id="IPR004175">
    <property type="entry name" value="RNA_CPDase"/>
</dbReference>
<dbReference type="OrthoDB" id="9793819at2"/>
<proteinExistence type="inferred from homology"/>
<accession>A0A1M5VIC5</accession>
<dbReference type="Gene3D" id="3.90.1140.10">
    <property type="entry name" value="Cyclic phosphodiesterase"/>
    <property type="match status" value="1"/>
</dbReference>
<dbReference type="HAMAP" id="MF_01940">
    <property type="entry name" value="RNA_CPDase"/>
    <property type="match status" value="1"/>
</dbReference>
<organism evidence="3 4">
    <name type="scientific">Desulfofustis glycolicus DSM 9705</name>
    <dbReference type="NCBI Taxonomy" id="1121409"/>
    <lineage>
        <taxon>Bacteria</taxon>
        <taxon>Pseudomonadati</taxon>
        <taxon>Thermodesulfobacteriota</taxon>
        <taxon>Desulfobulbia</taxon>
        <taxon>Desulfobulbales</taxon>
        <taxon>Desulfocapsaceae</taxon>
        <taxon>Desulfofustis</taxon>
    </lineage>
</organism>
<sequence length="200" mass="21495">MIRTFIALQLDDSIRTRLNGLGRTIPGARPVPTEQIHLTLRFIGDIDGALFHDVRDGLAGVEAEAPTVSIRGVGHFPPRGAPRVIWAGVEPTAALLAVRSAINRVLAGVGIGAEERSYHPHVTIARLKNSSIGRITDFLMSNSLLQSPPFTITSFTLFTSALTAKGAVHHIAAEYPLRPRQIARKPLAPARPAGRRNSPG</sequence>
<protein>
    <recommendedName>
        <fullName evidence="2">RNA 2',3'-cyclic phosphodiesterase</fullName>
        <shortName evidence="2">RNA 2',3'-CPDase</shortName>
        <ecNumber evidence="2">3.1.4.58</ecNumber>
    </recommendedName>
</protein>
<dbReference type="SUPFAM" id="SSF55144">
    <property type="entry name" value="LigT-like"/>
    <property type="match status" value="1"/>
</dbReference>
<feature type="active site" description="Proton acceptor" evidence="2">
    <location>
        <position position="121"/>
    </location>
</feature>